<feature type="transmembrane region" description="Helical" evidence="1">
    <location>
        <begin position="112"/>
        <end position="135"/>
    </location>
</feature>
<keyword evidence="3" id="KW-1185">Reference proteome</keyword>
<feature type="transmembrane region" description="Helical" evidence="1">
    <location>
        <begin position="230"/>
        <end position="249"/>
    </location>
</feature>
<organism evidence="2 3">
    <name type="scientific">Fulvimonas yonginensis</name>
    <dbReference type="NCBI Taxonomy" id="1495200"/>
    <lineage>
        <taxon>Bacteria</taxon>
        <taxon>Pseudomonadati</taxon>
        <taxon>Pseudomonadota</taxon>
        <taxon>Gammaproteobacteria</taxon>
        <taxon>Lysobacterales</taxon>
        <taxon>Rhodanobacteraceae</taxon>
        <taxon>Fulvimonas</taxon>
    </lineage>
</organism>
<gene>
    <name evidence="2" type="ORF">WAT24_12715</name>
</gene>
<proteinExistence type="predicted"/>
<name>A0ABU8JEL2_9GAMM</name>
<accession>A0ABU8JEL2</accession>
<keyword evidence="1" id="KW-0812">Transmembrane</keyword>
<keyword evidence="1" id="KW-0472">Membrane</keyword>
<reference evidence="2 3" key="1">
    <citation type="journal article" date="2014" name="Int. J. Syst. Evol. Microbiol.">
        <title>Fulvimonas yonginensis sp. nov., isolated from greenhouse soil, and emended description of the genus Fulvimonas.</title>
        <authorList>
            <person name="Ahn J.H."/>
            <person name="Kim S.J."/>
            <person name="Weon H.Y."/>
            <person name="Hong S.B."/>
            <person name="Seok S.J."/>
            <person name="Kwon S.W."/>
        </authorList>
    </citation>
    <scope>NUCLEOTIDE SEQUENCE [LARGE SCALE GENOMIC DNA]</scope>
    <source>
        <strain evidence="2 3">KACC 16952</strain>
    </source>
</reference>
<feature type="transmembrane region" description="Helical" evidence="1">
    <location>
        <begin position="255"/>
        <end position="273"/>
    </location>
</feature>
<feature type="transmembrane region" description="Helical" evidence="1">
    <location>
        <begin position="20"/>
        <end position="41"/>
    </location>
</feature>
<comment type="caution">
    <text evidence="2">The sequence shown here is derived from an EMBL/GenBank/DDBJ whole genome shotgun (WGS) entry which is preliminary data.</text>
</comment>
<dbReference type="EMBL" id="JBBBNY010000010">
    <property type="protein sequence ID" value="MEI7037623.1"/>
    <property type="molecule type" value="Genomic_DNA"/>
</dbReference>
<dbReference type="RefSeq" id="WP_336808261.1">
    <property type="nucleotide sequence ID" value="NZ_JBBBNY010000010.1"/>
</dbReference>
<evidence type="ECO:0000256" key="1">
    <source>
        <dbReference type="SAM" id="Phobius"/>
    </source>
</evidence>
<feature type="transmembrane region" description="Helical" evidence="1">
    <location>
        <begin position="62"/>
        <end position="87"/>
    </location>
</feature>
<sequence>MDRHPVRPILRKPGKMTAGPVLVLAIATSTIVVGPLILGFAALASDRSTEVKPAPPGPGWRLIAASTLLYVLAFNLTFFIQELFLVLPKALTPGLRPTLYHNNHSWEGTNPLAALFQGTGASATLLVGLFCLWLLHRPRWRSNGARLFLLWMAYCGCFMALPQVVIGALSPASDLGMAMGYLQLGTSGRLGAALLVLGLMPLLALQLCRPALETANSAEAVAHPRARTRFVLEAVALPALLGSVLVIPFRMPREMLEVALVPLLVILPGIPWIQAGAWRVRKVTARGAATAWPLAYPLVAVVALLLFFQLVLRPGIRFY</sequence>
<dbReference type="Proteomes" id="UP001381174">
    <property type="component" value="Unassembled WGS sequence"/>
</dbReference>
<feature type="transmembrane region" description="Helical" evidence="1">
    <location>
        <begin position="294"/>
        <end position="312"/>
    </location>
</feature>
<feature type="transmembrane region" description="Helical" evidence="1">
    <location>
        <begin position="147"/>
        <end position="170"/>
    </location>
</feature>
<protein>
    <submittedName>
        <fullName evidence="2">Uncharacterized protein</fullName>
    </submittedName>
</protein>
<keyword evidence="1" id="KW-1133">Transmembrane helix</keyword>
<feature type="transmembrane region" description="Helical" evidence="1">
    <location>
        <begin position="190"/>
        <end position="209"/>
    </location>
</feature>
<evidence type="ECO:0000313" key="3">
    <source>
        <dbReference type="Proteomes" id="UP001381174"/>
    </source>
</evidence>
<evidence type="ECO:0000313" key="2">
    <source>
        <dbReference type="EMBL" id="MEI7037623.1"/>
    </source>
</evidence>